<dbReference type="AlphaFoldDB" id="A0A4P8HMY5"/>
<dbReference type="Proteomes" id="UP000298763">
    <property type="component" value="Chromosome"/>
</dbReference>
<evidence type="ECO:0000313" key="6">
    <source>
        <dbReference type="Proteomes" id="UP000298763"/>
    </source>
</evidence>
<keyword evidence="6" id="KW-1185">Reference proteome</keyword>
<reference evidence="4 7" key="2">
    <citation type="submission" date="2020-08" db="EMBL/GenBank/DDBJ databases">
        <title>Genomic Encyclopedia of Type Strains, Phase III (KMG-III): the genomes of soil and plant-associated and newly described type strains.</title>
        <authorList>
            <person name="Whitman W."/>
        </authorList>
    </citation>
    <scope>NUCLEOTIDE SEQUENCE [LARGE SCALE GENOMIC DNA]</scope>
    <source>
        <strain evidence="4 7">CECT 7753</strain>
    </source>
</reference>
<dbReference type="EMBL" id="CP040017">
    <property type="protein sequence ID" value="QCP09728.1"/>
    <property type="molecule type" value="Genomic_DNA"/>
</dbReference>
<dbReference type="InterPro" id="IPR011990">
    <property type="entry name" value="TPR-like_helical_dom_sf"/>
</dbReference>
<dbReference type="SUPFAM" id="SSF48452">
    <property type="entry name" value="TPR-like"/>
    <property type="match status" value="1"/>
</dbReference>
<dbReference type="OrthoDB" id="5406098at2"/>
<keyword evidence="3" id="KW-0812">Transmembrane</keyword>
<feature type="compositionally biased region" description="Low complexity" evidence="2">
    <location>
        <begin position="136"/>
        <end position="146"/>
    </location>
</feature>
<organism evidence="4 7">
    <name type="scientific">Pseudoduganella umbonata</name>
    <dbReference type="NCBI Taxonomy" id="864828"/>
    <lineage>
        <taxon>Bacteria</taxon>
        <taxon>Pseudomonadati</taxon>
        <taxon>Pseudomonadota</taxon>
        <taxon>Betaproteobacteria</taxon>
        <taxon>Burkholderiales</taxon>
        <taxon>Oxalobacteraceae</taxon>
        <taxon>Telluria group</taxon>
        <taxon>Pseudoduganella</taxon>
    </lineage>
</organism>
<dbReference type="RefSeq" id="WP_137312615.1">
    <property type="nucleotide sequence ID" value="NZ_CP040017.1"/>
</dbReference>
<dbReference type="Gene3D" id="1.25.40.10">
    <property type="entry name" value="Tetratricopeptide repeat domain"/>
    <property type="match status" value="2"/>
</dbReference>
<feature type="repeat" description="TPR" evidence="1">
    <location>
        <begin position="292"/>
        <end position="325"/>
    </location>
</feature>
<sequence length="373" mass="38488">MSLINKMLQDLDARGGTARPAASGDVRPVAAGRTSRAAIAVGAGVGVLIAAAGAGGWYWLNREPAAPAPVVAAVPAMAAPAPAVPAPVVLAPAVPTAPAEPVAALAAPVPEPAPPGAPRPQPVPAPVAEASPPPRADSAAIAAAPRTTQKERLARLASGERDRIAAAASSAPVRAAGSQAGQGITLTAGQQGENAYRRALAALQDGRVTEGVAALEQAVQAWPRHEAARQTLVGLLIENGRADEAMRHAQLGLGLDANQPQLAMVLARLQLERGGPADQTLLRTLPHAAGNADYLAFLAGVLQRQGRHREAAQQYEAALRLRPNNGVWWMGLGISQQAENQRTNAREAFQKAREAGLSPELQAFVERRLGQLN</sequence>
<evidence type="ECO:0000256" key="2">
    <source>
        <dbReference type="SAM" id="MobiDB-lite"/>
    </source>
</evidence>
<feature type="transmembrane region" description="Helical" evidence="3">
    <location>
        <begin position="37"/>
        <end position="60"/>
    </location>
</feature>
<protein>
    <submittedName>
        <fullName evidence="4">MSHA biogenesis protein MshN</fullName>
    </submittedName>
    <submittedName>
        <fullName evidence="5">Tetratricopeptide repeat protein</fullName>
    </submittedName>
</protein>
<feature type="region of interest" description="Disordered" evidence="2">
    <location>
        <begin position="110"/>
        <end position="149"/>
    </location>
</feature>
<proteinExistence type="predicted"/>
<evidence type="ECO:0000256" key="1">
    <source>
        <dbReference type="PROSITE-ProRule" id="PRU00339"/>
    </source>
</evidence>
<dbReference type="PROSITE" id="PS50005">
    <property type="entry name" value="TPR"/>
    <property type="match status" value="1"/>
</dbReference>
<accession>A0A4P8HMY5</accession>
<gene>
    <name evidence="5" type="ORF">FCL38_04300</name>
    <name evidence="4" type="ORF">FHS02_000457</name>
</gene>
<dbReference type="InterPro" id="IPR019734">
    <property type="entry name" value="TPR_rpt"/>
</dbReference>
<keyword evidence="1" id="KW-0802">TPR repeat</keyword>
<evidence type="ECO:0000313" key="5">
    <source>
        <dbReference type="EMBL" id="QCP09728.1"/>
    </source>
</evidence>
<dbReference type="EMBL" id="JACHXS010000001">
    <property type="protein sequence ID" value="MBB3219670.1"/>
    <property type="molecule type" value="Genomic_DNA"/>
</dbReference>
<evidence type="ECO:0000313" key="7">
    <source>
        <dbReference type="Proteomes" id="UP000584325"/>
    </source>
</evidence>
<dbReference type="SMART" id="SM00028">
    <property type="entry name" value="TPR"/>
    <property type="match status" value="3"/>
</dbReference>
<keyword evidence="3" id="KW-0472">Membrane</keyword>
<reference evidence="5 6" key="1">
    <citation type="submission" date="2019-05" db="EMBL/GenBank/DDBJ databases">
        <title>Draft Genome Sequences of Six Type Strains of the Genus Massilia.</title>
        <authorList>
            <person name="Miess H."/>
            <person name="Frediansyhah A."/>
            <person name="Gross H."/>
        </authorList>
    </citation>
    <scope>NUCLEOTIDE SEQUENCE [LARGE SCALE GENOMIC DNA]</scope>
    <source>
        <strain evidence="5 6">DSMZ 26121</strain>
    </source>
</reference>
<keyword evidence="3" id="KW-1133">Transmembrane helix</keyword>
<name>A0A4P8HMY5_9BURK</name>
<evidence type="ECO:0000313" key="4">
    <source>
        <dbReference type="EMBL" id="MBB3219670.1"/>
    </source>
</evidence>
<dbReference type="Pfam" id="PF14559">
    <property type="entry name" value="TPR_19"/>
    <property type="match status" value="1"/>
</dbReference>
<dbReference type="Proteomes" id="UP000584325">
    <property type="component" value="Unassembled WGS sequence"/>
</dbReference>
<evidence type="ECO:0000256" key="3">
    <source>
        <dbReference type="SAM" id="Phobius"/>
    </source>
</evidence>
<dbReference type="Pfam" id="PF13432">
    <property type="entry name" value="TPR_16"/>
    <property type="match status" value="1"/>
</dbReference>
<feature type="compositionally biased region" description="Pro residues" evidence="2">
    <location>
        <begin position="110"/>
        <end position="135"/>
    </location>
</feature>